<evidence type="ECO:0000256" key="1">
    <source>
        <dbReference type="ARBA" id="ARBA00004370"/>
    </source>
</evidence>
<evidence type="ECO:0000313" key="5">
    <source>
        <dbReference type="EMBL" id="AEV73547.1"/>
    </source>
</evidence>
<feature type="region of interest" description="Disordered" evidence="3">
    <location>
        <begin position="1"/>
        <end position="42"/>
    </location>
</feature>
<evidence type="ECO:0000313" key="6">
    <source>
        <dbReference type="Proteomes" id="UP000005442"/>
    </source>
</evidence>
<feature type="compositionally biased region" description="Polar residues" evidence="3">
    <location>
        <begin position="1"/>
        <end position="15"/>
    </location>
</feature>
<dbReference type="eggNOG" id="ENOG5031DQ3">
    <property type="taxonomic scope" value="Bacteria"/>
</dbReference>
<dbReference type="EMBL" id="CP003169">
    <property type="protein sequence ID" value="AEV73547.1"/>
    <property type="molecule type" value="Genomic_DNA"/>
</dbReference>
<sequence length="208" mass="21294">MEENAGASQLTSPDVDTSAAGGVADSAGVSADTKAELSVGGNPSRQNRTWMITIAAALTVLAGGSAAGGYLALKAHQESEAVDRANAAAIAAAKDCIAATQPPDASALPGAQQKLAQCSTGDFGAQAAWYGAVMTQAYQAVDVRVQLPEIHAAIERNNDDGSIVALVTFRATVSQTGMADRQNSYRVRVKMVAEGGQFKVAELDQVAK</sequence>
<dbReference type="RefSeq" id="WP_014211320.1">
    <property type="nucleotide sequence ID" value="NC_016604.1"/>
</dbReference>
<keyword evidence="6" id="KW-1185">Reference proteome</keyword>
<evidence type="ECO:0000256" key="3">
    <source>
        <dbReference type="SAM" id="MobiDB-lite"/>
    </source>
</evidence>
<keyword evidence="4" id="KW-1133">Transmembrane helix</keyword>
<evidence type="ECO:0008006" key="7">
    <source>
        <dbReference type="Google" id="ProtNLM"/>
    </source>
</evidence>
<dbReference type="AlphaFoldDB" id="G8RKE5"/>
<gene>
    <name evidence="5" type="ordered locus">MycrhN_3005</name>
</gene>
<feature type="transmembrane region" description="Helical" evidence="4">
    <location>
        <begin position="50"/>
        <end position="73"/>
    </location>
</feature>
<dbReference type="Proteomes" id="UP000005442">
    <property type="component" value="Chromosome"/>
</dbReference>
<dbReference type="GO" id="GO:0016020">
    <property type="term" value="C:membrane"/>
    <property type="evidence" value="ECO:0007669"/>
    <property type="project" value="UniProtKB-SubCell"/>
</dbReference>
<keyword evidence="4" id="KW-0812">Transmembrane</keyword>
<evidence type="ECO:0000256" key="4">
    <source>
        <dbReference type="SAM" id="Phobius"/>
    </source>
</evidence>
<dbReference type="STRING" id="710685.MycrhN_3005"/>
<accession>G8RKE5</accession>
<dbReference type="KEGG" id="mrh:MycrhN_3005"/>
<keyword evidence="2 4" id="KW-0472">Membrane</keyword>
<dbReference type="OrthoDB" id="4616808at2"/>
<dbReference type="HOGENOM" id="CLU_077653_0_0_11"/>
<proteinExistence type="predicted"/>
<organism evidence="5 6">
    <name type="scientific">Mycolicibacterium rhodesiae (strain NBB3)</name>
    <name type="common">Mycobacterium rhodesiae</name>
    <dbReference type="NCBI Taxonomy" id="710685"/>
    <lineage>
        <taxon>Bacteria</taxon>
        <taxon>Bacillati</taxon>
        <taxon>Actinomycetota</taxon>
        <taxon>Actinomycetes</taxon>
        <taxon>Mycobacteriales</taxon>
        <taxon>Mycobacteriaceae</taxon>
        <taxon>Mycolicibacterium</taxon>
    </lineage>
</organism>
<dbReference type="PATRIC" id="fig|710685.3.peg.3004"/>
<reference evidence="5 6" key="1">
    <citation type="submission" date="2011-12" db="EMBL/GenBank/DDBJ databases">
        <title>Complete sequence of Mycobacterium rhodesiae NBB3.</title>
        <authorList>
            <consortium name="US DOE Joint Genome Institute"/>
            <person name="Lucas S."/>
            <person name="Han J."/>
            <person name="Lapidus A."/>
            <person name="Cheng J.-F."/>
            <person name="Goodwin L."/>
            <person name="Pitluck S."/>
            <person name="Peters L."/>
            <person name="Mikhailova N."/>
            <person name="Gu W."/>
            <person name="Detter J.C."/>
            <person name="Han C."/>
            <person name="Tapia R."/>
            <person name="Land M."/>
            <person name="Hauser L."/>
            <person name="Kyrpides N."/>
            <person name="Ivanova N."/>
            <person name="Pagani I."/>
            <person name="Mattes T."/>
            <person name="Holmes A."/>
            <person name="Rutledge P."/>
            <person name="Paulsen I."/>
            <person name="Coleman N."/>
            <person name="Woyke T."/>
        </authorList>
    </citation>
    <scope>NUCLEOTIDE SEQUENCE [LARGE SCALE GENOMIC DNA]</scope>
    <source>
        <strain evidence="5 6">NBB3</strain>
    </source>
</reference>
<dbReference type="PANTHER" id="PTHR37042:SF4">
    <property type="entry name" value="OUTER MEMBRANE PROTEIN RV1973"/>
    <property type="match status" value="1"/>
</dbReference>
<evidence type="ECO:0000256" key="2">
    <source>
        <dbReference type="ARBA" id="ARBA00023136"/>
    </source>
</evidence>
<comment type="subcellular location">
    <subcellularLocation>
        <location evidence="1">Membrane</location>
    </subcellularLocation>
</comment>
<dbReference type="PANTHER" id="PTHR37042">
    <property type="entry name" value="OUTER MEMBRANE PROTEIN RV1973"/>
    <property type="match status" value="1"/>
</dbReference>
<name>G8RKE5_MYCRN</name>
<protein>
    <recommendedName>
        <fullName evidence="7">Mce protein</fullName>
    </recommendedName>
</protein>
<feature type="compositionally biased region" description="Low complexity" evidence="3">
    <location>
        <begin position="18"/>
        <end position="32"/>
    </location>
</feature>